<keyword evidence="3 4" id="KW-0288">FMN</keyword>
<feature type="active site" description="Proton donor" evidence="3">
    <location>
        <position position="157"/>
    </location>
</feature>
<feature type="binding site" evidence="3">
    <location>
        <position position="336"/>
    </location>
    <ligand>
        <name>CTP</name>
        <dbReference type="ChEBI" id="CHEBI:37563"/>
    </ligand>
</feature>
<evidence type="ECO:0000259" key="5">
    <source>
        <dbReference type="Pfam" id="PF02441"/>
    </source>
</evidence>
<dbReference type="AlphaFoldDB" id="A0A3G1KRR3"/>
<dbReference type="GO" id="GO:0004633">
    <property type="term" value="F:phosphopantothenoylcysteine decarboxylase activity"/>
    <property type="evidence" value="ECO:0007669"/>
    <property type="project" value="UniProtKB-UniRule"/>
</dbReference>
<dbReference type="SUPFAM" id="SSF102645">
    <property type="entry name" value="CoaB-like"/>
    <property type="match status" value="1"/>
</dbReference>
<keyword evidence="3 4" id="KW-0285">Flavoprotein</keyword>
<evidence type="ECO:0000259" key="6">
    <source>
        <dbReference type="Pfam" id="PF04127"/>
    </source>
</evidence>
<dbReference type="Proteomes" id="UP000323521">
    <property type="component" value="Chromosome"/>
</dbReference>
<dbReference type="EC" id="4.1.1.36" evidence="3"/>
<dbReference type="Pfam" id="PF02441">
    <property type="entry name" value="Flavoprotein"/>
    <property type="match status" value="1"/>
</dbReference>
<dbReference type="GO" id="GO:0004632">
    <property type="term" value="F:phosphopantothenate--cysteine ligase activity"/>
    <property type="evidence" value="ECO:0007669"/>
    <property type="project" value="UniProtKB-UniRule"/>
</dbReference>
<dbReference type="GO" id="GO:0015941">
    <property type="term" value="P:pantothenate catabolic process"/>
    <property type="evidence" value="ECO:0007669"/>
    <property type="project" value="InterPro"/>
</dbReference>
<keyword evidence="2 3" id="KW-0456">Lyase</keyword>
<dbReference type="InterPro" id="IPR035929">
    <property type="entry name" value="CoaB-like_sf"/>
</dbReference>
<comment type="function">
    <text evidence="3">Catalyzes two sequential steps in the biosynthesis of coenzyme A. In the first step cysteine is conjugated to 4'-phosphopantothenate to form 4-phosphopantothenoylcysteine. In the second step the latter compound is decarboxylated to form 4'-phosphopantotheine.</text>
</comment>
<dbReference type="HAMAP" id="MF_02225">
    <property type="entry name" value="CoaBC"/>
    <property type="match status" value="1"/>
</dbReference>
<comment type="pathway">
    <text evidence="3 4">Cofactor biosynthesis; coenzyme A biosynthesis; CoA from (R)-pantothenate: step 3/5.</text>
</comment>
<evidence type="ECO:0000256" key="4">
    <source>
        <dbReference type="RuleBase" id="RU364078"/>
    </source>
</evidence>
<dbReference type="PANTHER" id="PTHR14359">
    <property type="entry name" value="HOMO-OLIGOMERIC FLAVIN CONTAINING CYS DECARBOXYLASE FAMILY"/>
    <property type="match status" value="1"/>
</dbReference>
<dbReference type="InterPro" id="IPR007085">
    <property type="entry name" value="DNA/pantothenate-metab_flavo_C"/>
</dbReference>
<gene>
    <name evidence="3" type="primary">coaBC</name>
    <name evidence="7" type="ORF">DCMF_08600</name>
</gene>
<comment type="catalytic activity">
    <reaction evidence="3 4">
        <text>(R)-4'-phosphopantothenate + L-cysteine + CTP = N-[(R)-4-phosphopantothenoyl]-L-cysteine + CMP + diphosphate + H(+)</text>
        <dbReference type="Rhea" id="RHEA:19397"/>
        <dbReference type="ChEBI" id="CHEBI:10986"/>
        <dbReference type="ChEBI" id="CHEBI:15378"/>
        <dbReference type="ChEBI" id="CHEBI:33019"/>
        <dbReference type="ChEBI" id="CHEBI:35235"/>
        <dbReference type="ChEBI" id="CHEBI:37563"/>
        <dbReference type="ChEBI" id="CHEBI:59458"/>
        <dbReference type="ChEBI" id="CHEBI:60377"/>
        <dbReference type="EC" id="6.3.2.5"/>
    </reaction>
</comment>
<dbReference type="Gene3D" id="3.40.50.1950">
    <property type="entry name" value="Flavin prenyltransferase-like"/>
    <property type="match status" value="1"/>
</dbReference>
<feature type="region of interest" description="Phosphopantothenate--cysteine ligase" evidence="3">
    <location>
        <begin position="190"/>
        <end position="399"/>
    </location>
</feature>
<dbReference type="InterPro" id="IPR036551">
    <property type="entry name" value="Flavin_trans-like"/>
</dbReference>
<comment type="catalytic activity">
    <reaction evidence="3 4">
        <text>N-[(R)-4-phosphopantothenoyl]-L-cysteine + H(+) = (R)-4'-phosphopantetheine + CO2</text>
        <dbReference type="Rhea" id="RHEA:16793"/>
        <dbReference type="ChEBI" id="CHEBI:15378"/>
        <dbReference type="ChEBI" id="CHEBI:16526"/>
        <dbReference type="ChEBI" id="CHEBI:59458"/>
        <dbReference type="ChEBI" id="CHEBI:61723"/>
        <dbReference type="EC" id="4.1.1.36"/>
    </reaction>
</comment>
<keyword evidence="3" id="KW-0479">Metal-binding</keyword>
<dbReference type="PANTHER" id="PTHR14359:SF6">
    <property type="entry name" value="PHOSPHOPANTOTHENOYLCYSTEINE DECARBOXYLASE"/>
    <property type="match status" value="1"/>
</dbReference>
<dbReference type="GO" id="GO:0010181">
    <property type="term" value="F:FMN binding"/>
    <property type="evidence" value="ECO:0007669"/>
    <property type="project" value="UniProtKB-UniRule"/>
</dbReference>
<keyword evidence="3" id="KW-0511">Multifunctional enzyme</keyword>
<dbReference type="RefSeq" id="WP_148134050.1">
    <property type="nucleotide sequence ID" value="NZ_CP017634.1"/>
</dbReference>
<feature type="binding site" evidence="3">
    <location>
        <begin position="304"/>
        <end position="307"/>
    </location>
    <ligand>
        <name>CTP</name>
        <dbReference type="ChEBI" id="CHEBI:37563"/>
    </ligand>
</feature>
<feature type="region of interest" description="Phosphopantothenoylcysteine decarboxylase" evidence="3">
    <location>
        <begin position="1"/>
        <end position="189"/>
    </location>
</feature>
<feature type="domain" description="DNA/pantothenate metabolism flavoprotein C-terminal" evidence="6">
    <location>
        <begin position="186"/>
        <end position="393"/>
    </location>
</feature>
<comment type="similarity">
    <text evidence="3 4">In the C-terminal section; belongs to the PPC synthetase family.</text>
</comment>
<feature type="domain" description="Flavoprotein" evidence="5">
    <location>
        <begin position="5"/>
        <end position="163"/>
    </location>
</feature>
<evidence type="ECO:0000256" key="3">
    <source>
        <dbReference type="HAMAP-Rule" id="MF_02225"/>
    </source>
</evidence>
<dbReference type="Gene3D" id="3.40.50.10300">
    <property type="entry name" value="CoaB-like"/>
    <property type="match status" value="1"/>
</dbReference>
<dbReference type="OrthoDB" id="9802554at2"/>
<organism evidence="7 8">
    <name type="scientific">Formimonas warabiya</name>
    <dbReference type="NCBI Taxonomy" id="1761012"/>
    <lineage>
        <taxon>Bacteria</taxon>
        <taxon>Bacillati</taxon>
        <taxon>Bacillota</taxon>
        <taxon>Clostridia</taxon>
        <taxon>Eubacteriales</taxon>
        <taxon>Peptococcaceae</taxon>
        <taxon>Candidatus Formimonas</taxon>
    </lineage>
</organism>
<comment type="cofactor">
    <cofactor evidence="3">
        <name>Mg(2+)</name>
        <dbReference type="ChEBI" id="CHEBI:18420"/>
    </cofactor>
</comment>
<feature type="binding site" evidence="3">
    <location>
        <position position="288"/>
    </location>
    <ligand>
        <name>CTP</name>
        <dbReference type="ChEBI" id="CHEBI:37563"/>
    </ligand>
</feature>
<dbReference type="EMBL" id="CP017634">
    <property type="protein sequence ID" value="ATW24825.1"/>
    <property type="molecule type" value="Genomic_DNA"/>
</dbReference>
<evidence type="ECO:0000313" key="8">
    <source>
        <dbReference type="Proteomes" id="UP000323521"/>
    </source>
</evidence>
<comment type="similarity">
    <text evidence="3 4">In the N-terminal section; belongs to the HFCD (homo-oligomeric flavin containing Cys decarboxylase) superfamily.</text>
</comment>
<evidence type="ECO:0000313" key="7">
    <source>
        <dbReference type="EMBL" id="ATW24825.1"/>
    </source>
</evidence>
<name>A0A3G1KRR3_FORW1</name>
<evidence type="ECO:0000256" key="2">
    <source>
        <dbReference type="ARBA" id="ARBA00023239"/>
    </source>
</evidence>
<keyword evidence="3" id="KW-0460">Magnesium</keyword>
<keyword evidence="3 4" id="KW-0436">Ligase</keyword>
<evidence type="ECO:0000256" key="1">
    <source>
        <dbReference type="ARBA" id="ARBA00022793"/>
    </source>
</evidence>
<comment type="pathway">
    <text evidence="3 4">Cofactor biosynthesis; coenzyme A biosynthesis; CoA from (R)-pantothenate: step 2/5.</text>
</comment>
<keyword evidence="8" id="KW-1185">Reference proteome</keyword>
<dbReference type="GO" id="GO:0015937">
    <property type="term" value="P:coenzyme A biosynthetic process"/>
    <property type="evidence" value="ECO:0007669"/>
    <property type="project" value="UniProtKB-UniRule"/>
</dbReference>
<protein>
    <recommendedName>
        <fullName evidence="3">Coenzyme A biosynthesis bifunctional protein CoaBC</fullName>
    </recommendedName>
    <alternativeName>
        <fullName evidence="3">DNA/pantothenate metabolism flavoprotein</fullName>
    </alternativeName>
    <alternativeName>
        <fullName evidence="3">Phosphopantothenoylcysteine synthetase/decarboxylase</fullName>
        <shortName evidence="3">PPCS-PPCDC</shortName>
    </alternativeName>
    <domain>
        <recommendedName>
            <fullName evidence="3">Phosphopantothenoylcysteine decarboxylase</fullName>
            <shortName evidence="3">PPC decarboxylase</shortName>
            <shortName evidence="3">PPC-DC</shortName>
            <ecNumber evidence="3">4.1.1.36</ecNumber>
        </recommendedName>
        <alternativeName>
            <fullName evidence="3">CoaC</fullName>
        </alternativeName>
    </domain>
    <domain>
        <recommendedName>
            <fullName evidence="3">Phosphopantothenate--cysteine ligase</fullName>
            <ecNumber evidence="3">6.3.2.5</ecNumber>
        </recommendedName>
        <alternativeName>
            <fullName evidence="3">CoaB</fullName>
        </alternativeName>
        <alternativeName>
            <fullName evidence="3">Phosphopantothenoylcysteine synthetase</fullName>
            <shortName evidence="3">PPC synthetase</shortName>
            <shortName evidence="3">PPC-S</shortName>
        </alternativeName>
    </domain>
</protein>
<dbReference type="Pfam" id="PF04127">
    <property type="entry name" value="DFP"/>
    <property type="match status" value="1"/>
</dbReference>
<dbReference type="UniPathway" id="UPA00241">
    <property type="reaction ID" value="UER00353"/>
</dbReference>
<dbReference type="InterPro" id="IPR003382">
    <property type="entry name" value="Flavoprotein"/>
</dbReference>
<dbReference type="NCBIfam" id="TIGR00521">
    <property type="entry name" value="coaBC_dfp"/>
    <property type="match status" value="1"/>
</dbReference>
<dbReference type="GO" id="GO:0046872">
    <property type="term" value="F:metal ion binding"/>
    <property type="evidence" value="ECO:0007669"/>
    <property type="project" value="UniProtKB-KW"/>
</dbReference>
<feature type="binding site" evidence="3">
    <location>
        <position position="278"/>
    </location>
    <ligand>
        <name>CTP</name>
        <dbReference type="ChEBI" id="CHEBI:37563"/>
    </ligand>
</feature>
<dbReference type="EC" id="6.3.2.5" evidence="3"/>
<dbReference type="GO" id="GO:0071513">
    <property type="term" value="C:phosphopantothenoylcysteine decarboxylase complex"/>
    <property type="evidence" value="ECO:0007669"/>
    <property type="project" value="TreeGrafter"/>
</dbReference>
<comment type="function">
    <text evidence="4">Catalyzes two steps in the biosynthesis of coenzyme A. In the first step cysteine is conjugated to 4'-phosphopantothenate to form 4-phosphopantothenoylcysteine, in the latter compound is decarboxylated to form 4'-phosphopantotheine.</text>
</comment>
<accession>A0A3G1KRR3</accession>
<feature type="binding site" evidence="3">
    <location>
        <position position="322"/>
    </location>
    <ligand>
        <name>CTP</name>
        <dbReference type="ChEBI" id="CHEBI:37563"/>
    </ligand>
</feature>
<comment type="caution">
    <text evidence="3">Lacks conserved residue(s) required for the propagation of feature annotation.</text>
</comment>
<dbReference type="SUPFAM" id="SSF52507">
    <property type="entry name" value="Homo-oligomeric flavin-containing Cys decarboxylases, HFCD"/>
    <property type="match status" value="1"/>
</dbReference>
<dbReference type="InterPro" id="IPR005252">
    <property type="entry name" value="CoaBC"/>
</dbReference>
<reference evidence="7 8" key="1">
    <citation type="submission" date="2016-10" db="EMBL/GenBank/DDBJ databases">
        <title>Complete Genome Sequence of Peptococcaceae strain DCMF.</title>
        <authorList>
            <person name="Edwards R.J."/>
            <person name="Holland S.I."/>
            <person name="Deshpande N.P."/>
            <person name="Wong Y.K."/>
            <person name="Ertan H."/>
            <person name="Manefield M."/>
            <person name="Russell T.L."/>
            <person name="Lee M.J."/>
        </authorList>
    </citation>
    <scope>NUCLEOTIDE SEQUENCE [LARGE SCALE GENOMIC DNA]</scope>
    <source>
        <strain evidence="7 8">DCMF</strain>
    </source>
</reference>
<dbReference type="KEGG" id="fwa:DCMF_08600"/>
<sequence>MSQGKTIVLGITGGIAAYKSAELVSRLAKKKYDIHVIMTASAQHFVHPLTFRTLSGNPVVTDMFAEPGTWNVQHISLAEKADLMAIVPATANILGKMAHGLADDMLSTTVLAATCPVLIAPAMNVNMYLHPVVQDNIKKLIQLGYHLVEPATGHLACGTEGKGRLADIDVIEQAMLGLVHPKTDFSGKNILVTAGPTREALDPIRFLSNHSTGKMGYALAAAAQSRGADVHLVTGPTCLADPAGVKITKVVSALEMHDAVLKAYPQVDIVIKTAAVADYRPKEQAAQKIKKKAGELTLVLERNPDILWELGQAKKNQFLVGFAAETDNLIGYAQEKMREKNLDLVVANNVAEEGAGFGGTTNIVTMITRAGQIIKLPQMTKLETAHAILDQIRMLANYR</sequence>
<comment type="cofactor">
    <cofactor evidence="3">
        <name>FMN</name>
        <dbReference type="ChEBI" id="CHEBI:58210"/>
    </cofactor>
    <text evidence="3">Binds 1 FMN per subunit.</text>
</comment>
<proteinExistence type="inferred from homology"/>
<feature type="binding site" evidence="3">
    <location>
        <position position="340"/>
    </location>
    <ligand>
        <name>CTP</name>
        <dbReference type="ChEBI" id="CHEBI:37563"/>
    </ligand>
</feature>
<keyword evidence="1 3" id="KW-0210">Decarboxylase</keyword>